<dbReference type="GeneID" id="73290604"/>
<evidence type="ECO:0000256" key="2">
    <source>
        <dbReference type="ARBA" id="ARBA00023163"/>
    </source>
</evidence>
<dbReference type="KEGG" id="sawl:NGM29_11120"/>
<keyword evidence="1" id="KW-0805">Transcription regulation</keyword>
<keyword evidence="2" id="KW-0804">Transcription</keyword>
<dbReference type="Pfam" id="PF24277">
    <property type="entry name" value="DmsR_N"/>
    <property type="match status" value="1"/>
</dbReference>
<evidence type="ECO:0000256" key="1">
    <source>
        <dbReference type="ARBA" id="ARBA00023015"/>
    </source>
</evidence>
<dbReference type="InterPro" id="IPR007050">
    <property type="entry name" value="HTH_bacterioopsin"/>
</dbReference>
<proteinExistence type="predicted"/>
<organism evidence="5 6">
    <name type="scientific">Natronosalvus rutilus</name>
    <dbReference type="NCBI Taxonomy" id="2953753"/>
    <lineage>
        <taxon>Archaea</taxon>
        <taxon>Methanobacteriati</taxon>
        <taxon>Methanobacteriota</taxon>
        <taxon>Stenosarchaea group</taxon>
        <taxon>Halobacteria</taxon>
        <taxon>Halobacteriales</taxon>
        <taxon>Natrialbaceae</taxon>
        <taxon>Natronosalvus</taxon>
    </lineage>
</organism>
<dbReference type="AlphaFoldDB" id="A0A9E7N7I4"/>
<name>A0A9E7N7I4_9EURY</name>
<evidence type="ECO:0000259" key="3">
    <source>
        <dbReference type="Pfam" id="PF04967"/>
    </source>
</evidence>
<gene>
    <name evidence="5" type="ORF">NGM29_11120</name>
</gene>
<dbReference type="InterPro" id="IPR056433">
    <property type="entry name" value="DmsR-like_N"/>
</dbReference>
<evidence type="ECO:0000259" key="4">
    <source>
        <dbReference type="Pfam" id="PF24277"/>
    </source>
</evidence>
<evidence type="ECO:0000313" key="6">
    <source>
        <dbReference type="Proteomes" id="UP001056855"/>
    </source>
</evidence>
<dbReference type="Pfam" id="PF04967">
    <property type="entry name" value="HTH_10"/>
    <property type="match status" value="1"/>
</dbReference>
<feature type="domain" description="DmsR-like N-terminal" evidence="4">
    <location>
        <begin position="6"/>
        <end position="149"/>
    </location>
</feature>
<dbReference type="InterPro" id="IPR036388">
    <property type="entry name" value="WH-like_DNA-bd_sf"/>
</dbReference>
<protein>
    <submittedName>
        <fullName evidence="5">Helix-turn-helix domain-containing protein</fullName>
    </submittedName>
</protein>
<dbReference type="RefSeq" id="WP_254156228.1">
    <property type="nucleotide sequence ID" value="NZ_CP100355.1"/>
</dbReference>
<feature type="domain" description="HTH bat-type" evidence="3">
    <location>
        <begin position="166"/>
        <end position="217"/>
    </location>
</feature>
<evidence type="ECO:0000313" key="5">
    <source>
        <dbReference type="EMBL" id="UTF52341.1"/>
    </source>
</evidence>
<accession>A0A9E7N7I4</accession>
<dbReference type="PANTHER" id="PTHR34236">
    <property type="entry name" value="DIMETHYL SULFOXIDE REDUCTASE TRANSCRIPTIONAL ACTIVATOR"/>
    <property type="match status" value="1"/>
</dbReference>
<dbReference type="PANTHER" id="PTHR34236:SF1">
    <property type="entry name" value="DIMETHYL SULFOXIDE REDUCTASE TRANSCRIPTIONAL ACTIVATOR"/>
    <property type="match status" value="1"/>
</dbReference>
<dbReference type="Gene3D" id="1.10.10.10">
    <property type="entry name" value="Winged helix-like DNA-binding domain superfamily/Winged helix DNA-binding domain"/>
    <property type="match status" value="1"/>
</dbReference>
<keyword evidence="6" id="KW-1185">Reference proteome</keyword>
<sequence>MNALNETIRVEIDVRTPSTCPVAAASETTGAPVETVTRASGRNMGPHVDEEFTIASDATVDLETYDAVEGADRIFDLDSHAVYRFTRSAASPCVCDRIEELGWPVSDISAENGSLLVTCYVDDQAGFAALMSDLQDRFGDVRVRRLLRSESDGNGNGPLVLEVDSLTARQREVLETAHEMGYFEYPRESNAGDVAEALGITRSTFGEHLAAAQRKVLQTLG</sequence>
<dbReference type="EMBL" id="CP100355">
    <property type="protein sequence ID" value="UTF52341.1"/>
    <property type="molecule type" value="Genomic_DNA"/>
</dbReference>
<dbReference type="Proteomes" id="UP001056855">
    <property type="component" value="Chromosome"/>
</dbReference>
<reference evidence="5" key="1">
    <citation type="submission" date="2022-06" db="EMBL/GenBank/DDBJ databases">
        <title>Diverse halophilic archaea isolated from saline environments.</title>
        <authorList>
            <person name="Cui H.-L."/>
        </authorList>
    </citation>
    <scope>NUCLEOTIDE SEQUENCE</scope>
    <source>
        <strain evidence="5">WLHS1</strain>
    </source>
</reference>